<accession>A0ABY9ZTK1</accession>
<sequence>MDGVAVGMRRDMEGPGRIVVVSADIGAGHDAAAAELVRRLRGRASWWTG</sequence>
<reference evidence="1 2" key="1">
    <citation type="submission" date="2023-09" db="EMBL/GenBank/DDBJ databases">
        <title>Micromonospora halotolerans DSM 45598 genome sequence.</title>
        <authorList>
            <person name="Mo P."/>
        </authorList>
    </citation>
    <scope>NUCLEOTIDE SEQUENCE [LARGE SCALE GENOMIC DNA]</scope>
    <source>
        <strain evidence="1 2">DSM 45598</strain>
    </source>
</reference>
<evidence type="ECO:0000313" key="2">
    <source>
        <dbReference type="Proteomes" id="UP001303001"/>
    </source>
</evidence>
<dbReference type="EMBL" id="CP134876">
    <property type="protein sequence ID" value="WNM38350.1"/>
    <property type="molecule type" value="Genomic_DNA"/>
</dbReference>
<keyword evidence="2" id="KW-1185">Reference proteome</keyword>
<protein>
    <submittedName>
        <fullName evidence="1">Uncharacterized protein</fullName>
    </submittedName>
</protein>
<proteinExistence type="predicted"/>
<gene>
    <name evidence="1" type="ORF">RMN56_24910</name>
</gene>
<dbReference type="Proteomes" id="UP001303001">
    <property type="component" value="Chromosome"/>
</dbReference>
<evidence type="ECO:0000313" key="1">
    <source>
        <dbReference type="EMBL" id="WNM38350.1"/>
    </source>
</evidence>
<organism evidence="1 2">
    <name type="scientific">Micromonospora halotolerans</name>
    <dbReference type="NCBI Taxonomy" id="709879"/>
    <lineage>
        <taxon>Bacteria</taxon>
        <taxon>Bacillati</taxon>
        <taxon>Actinomycetota</taxon>
        <taxon>Actinomycetes</taxon>
        <taxon>Micromonosporales</taxon>
        <taxon>Micromonosporaceae</taxon>
        <taxon>Micromonospora</taxon>
    </lineage>
</organism>
<name>A0ABY9ZTK1_9ACTN</name>